<comment type="similarity">
    <text evidence="1">Belongs to the peptidase A31 family.</text>
</comment>
<sequence>MSFQALIAGVGNIFLGDDGFGVEVARKLCEQDMPEWVRVADYGIRGMHLAHDLANTGYDLTIIVDAVSLHDPPGTISVIELDTSGDPDAGLLDGHGMEPDAVMRIVSLLGGRHGRVLLVGCEPGSLAEHMGLSPAVAAAVSPATDTVRALITKQEKELTCALASPER</sequence>
<evidence type="ECO:0000313" key="6">
    <source>
        <dbReference type="Proteomes" id="UP001519332"/>
    </source>
</evidence>
<keyword evidence="2 5" id="KW-0645">Protease</keyword>
<keyword evidence="3" id="KW-0064">Aspartyl protease</keyword>
<comment type="caution">
    <text evidence="5">The sequence shown here is derived from an EMBL/GenBank/DDBJ whole genome shotgun (WGS) entry which is preliminary data.</text>
</comment>
<evidence type="ECO:0000256" key="2">
    <source>
        <dbReference type="ARBA" id="ARBA00022670"/>
    </source>
</evidence>
<proteinExistence type="inferred from homology"/>
<dbReference type="PRINTS" id="PR00446">
    <property type="entry name" value="HYDRGNUPTAKE"/>
</dbReference>
<accession>A0ABS4T6H5</accession>
<evidence type="ECO:0000256" key="4">
    <source>
        <dbReference type="ARBA" id="ARBA00022801"/>
    </source>
</evidence>
<dbReference type="NCBIfam" id="TIGR00072">
    <property type="entry name" value="hydrog_prot"/>
    <property type="match status" value="1"/>
</dbReference>
<dbReference type="GO" id="GO:0008233">
    <property type="term" value="F:peptidase activity"/>
    <property type="evidence" value="ECO:0007669"/>
    <property type="project" value="UniProtKB-KW"/>
</dbReference>
<dbReference type="PANTHER" id="PTHR30302">
    <property type="entry name" value="HYDROGENASE 1 MATURATION PROTEASE"/>
    <property type="match status" value="1"/>
</dbReference>
<dbReference type="EMBL" id="JAGINW010000001">
    <property type="protein sequence ID" value="MBP2320041.1"/>
    <property type="molecule type" value="Genomic_DNA"/>
</dbReference>
<dbReference type="RefSeq" id="WP_209633821.1">
    <property type="nucleotide sequence ID" value="NZ_JAGINW010000001.1"/>
</dbReference>
<keyword evidence="6" id="KW-1185">Reference proteome</keyword>
<evidence type="ECO:0000313" key="5">
    <source>
        <dbReference type="EMBL" id="MBP2320041.1"/>
    </source>
</evidence>
<evidence type="ECO:0000256" key="3">
    <source>
        <dbReference type="ARBA" id="ARBA00022750"/>
    </source>
</evidence>
<dbReference type="EC" id="3.4.23.-" evidence="5"/>
<dbReference type="InterPro" id="IPR023430">
    <property type="entry name" value="Pept_HybD-like_dom_sf"/>
</dbReference>
<keyword evidence="4 5" id="KW-0378">Hydrolase</keyword>
<dbReference type="InterPro" id="IPR000671">
    <property type="entry name" value="Peptidase_A31"/>
</dbReference>
<dbReference type="SUPFAM" id="SSF53163">
    <property type="entry name" value="HybD-like"/>
    <property type="match status" value="1"/>
</dbReference>
<dbReference type="PANTHER" id="PTHR30302:SF1">
    <property type="entry name" value="HYDROGENASE 2 MATURATION PROTEASE"/>
    <property type="match status" value="1"/>
</dbReference>
<dbReference type="Pfam" id="PF01750">
    <property type="entry name" value="HycI"/>
    <property type="match status" value="1"/>
</dbReference>
<evidence type="ECO:0000256" key="1">
    <source>
        <dbReference type="ARBA" id="ARBA00006814"/>
    </source>
</evidence>
<gene>
    <name evidence="5" type="ORF">JOF56_000426</name>
</gene>
<dbReference type="GO" id="GO:0006508">
    <property type="term" value="P:proteolysis"/>
    <property type="evidence" value="ECO:0007669"/>
    <property type="project" value="UniProtKB-KW"/>
</dbReference>
<dbReference type="Proteomes" id="UP001519332">
    <property type="component" value="Unassembled WGS sequence"/>
</dbReference>
<reference evidence="5 6" key="1">
    <citation type="submission" date="2021-03" db="EMBL/GenBank/DDBJ databases">
        <title>Sequencing the genomes of 1000 actinobacteria strains.</title>
        <authorList>
            <person name="Klenk H.-P."/>
        </authorList>
    </citation>
    <scope>NUCLEOTIDE SEQUENCE [LARGE SCALE GENOMIC DNA]</scope>
    <source>
        <strain evidence="5 6">DSM 46670</strain>
    </source>
</reference>
<dbReference type="Gene3D" id="3.40.50.1450">
    <property type="entry name" value="HybD-like"/>
    <property type="match status" value="1"/>
</dbReference>
<protein>
    <submittedName>
        <fullName evidence="5">Hydrogenase maturation protease</fullName>
        <ecNumber evidence="5">3.4.23.-</ecNumber>
    </submittedName>
</protein>
<name>A0ABS4T6H5_9PSEU</name>
<organism evidence="5 6">
    <name type="scientific">Kibdelosporangium banguiense</name>
    <dbReference type="NCBI Taxonomy" id="1365924"/>
    <lineage>
        <taxon>Bacteria</taxon>
        <taxon>Bacillati</taxon>
        <taxon>Actinomycetota</taxon>
        <taxon>Actinomycetes</taxon>
        <taxon>Pseudonocardiales</taxon>
        <taxon>Pseudonocardiaceae</taxon>
        <taxon>Kibdelosporangium</taxon>
    </lineage>
</organism>